<dbReference type="PANTHER" id="PTHR39327:SF1">
    <property type="entry name" value="BLR5470 PROTEIN"/>
    <property type="match status" value="1"/>
</dbReference>
<name>A0A1G8VP40_9GAMM</name>
<keyword evidence="2" id="KW-1185">Reference proteome</keyword>
<protein>
    <submittedName>
        <fullName evidence="1">Predicted transglutaminase-like cysteine proteinase</fullName>
    </submittedName>
</protein>
<organism evidence="1 2">
    <name type="scientific">Microbulbifer yueqingensis</name>
    <dbReference type="NCBI Taxonomy" id="658219"/>
    <lineage>
        <taxon>Bacteria</taxon>
        <taxon>Pseudomonadati</taxon>
        <taxon>Pseudomonadota</taxon>
        <taxon>Gammaproteobacteria</taxon>
        <taxon>Cellvibrionales</taxon>
        <taxon>Microbulbiferaceae</taxon>
        <taxon>Microbulbifer</taxon>
    </lineage>
</organism>
<dbReference type="InterPro" id="IPR010319">
    <property type="entry name" value="Transglutaminase-like_Cys_pept"/>
</dbReference>
<gene>
    <name evidence="1" type="ORF">SAMN05216212_0629</name>
</gene>
<dbReference type="Gene3D" id="3.10.620.30">
    <property type="match status" value="1"/>
</dbReference>
<dbReference type="STRING" id="658219.SAMN05216212_0629"/>
<evidence type="ECO:0000313" key="2">
    <source>
        <dbReference type="Proteomes" id="UP000199305"/>
    </source>
</evidence>
<evidence type="ECO:0000313" key="1">
    <source>
        <dbReference type="EMBL" id="SDJ66960.1"/>
    </source>
</evidence>
<reference evidence="2" key="1">
    <citation type="submission" date="2016-10" db="EMBL/GenBank/DDBJ databases">
        <authorList>
            <person name="Varghese N."/>
            <person name="Submissions S."/>
        </authorList>
    </citation>
    <scope>NUCLEOTIDE SEQUENCE [LARGE SCALE GENOMIC DNA]</scope>
    <source>
        <strain evidence="2">CGMCC 1.10658</strain>
    </source>
</reference>
<accession>A0A1G8VP40</accession>
<dbReference type="EMBL" id="FNFH01000001">
    <property type="protein sequence ID" value="SDJ66960.1"/>
    <property type="molecule type" value="Genomic_DNA"/>
</dbReference>
<dbReference type="Proteomes" id="UP000199305">
    <property type="component" value="Unassembled WGS sequence"/>
</dbReference>
<dbReference type="Pfam" id="PF06035">
    <property type="entry name" value="Peptidase_C93"/>
    <property type="match status" value="1"/>
</dbReference>
<proteinExistence type="predicted"/>
<dbReference type="PANTHER" id="PTHR39327">
    <property type="match status" value="1"/>
</dbReference>
<sequence>MGTCSFYRLCSCLGVLRQARGFGLPAVFCSLLATGMLWASREALLPAGLAENMSTRYGAGASERLHRWEAVVLGERGSHGAERLGSVNRFLNRMTFVSDREHWQLADYWATPAEFLATGAGDCEDYALAKLFSLYLAGTPLSRLRLMYVEALPQGEPHMVLLYTPEGGEPLVLDNLNGEILPASARTDLRPVYSFNGAGLWLNNQPGGEKPVPRYRGSRLWDNVVARMRREGFDL</sequence>
<dbReference type="AlphaFoldDB" id="A0A1G8VP40"/>